<dbReference type="GO" id="GO:0034599">
    <property type="term" value="P:cellular response to oxidative stress"/>
    <property type="evidence" value="ECO:0007669"/>
    <property type="project" value="InterPro"/>
</dbReference>
<dbReference type="Gene3D" id="3.40.109.10">
    <property type="entry name" value="NADH Oxidase"/>
    <property type="match status" value="1"/>
</dbReference>
<keyword evidence="2" id="KW-0963">Cytoplasm</keyword>
<dbReference type="Proteomes" id="UP000050580">
    <property type="component" value="Unassembled WGS sequence"/>
</dbReference>
<accession>A0A0U1Q3N5</accession>
<evidence type="ECO:0000256" key="2">
    <source>
        <dbReference type="ARBA" id="ARBA00022490"/>
    </source>
</evidence>
<dbReference type="PANTHER" id="PTHR43035">
    <property type="entry name" value="FATTY ACID REPRESSION MUTANT PROTEIN 2-RELATED"/>
    <property type="match status" value="1"/>
</dbReference>
<dbReference type="InterPro" id="IPR000415">
    <property type="entry name" value="Nitroreductase-like"/>
</dbReference>
<comment type="subcellular location">
    <subcellularLocation>
        <location evidence="1">Cytoplasm</location>
    </subcellularLocation>
</comment>
<feature type="domain" description="Nitroreductase" evidence="4">
    <location>
        <begin position="9"/>
        <end position="176"/>
    </location>
</feature>
<dbReference type="PANTHER" id="PTHR43035:SF1">
    <property type="entry name" value="FATTY ACID REPRESSION MUTANT PROTEIN 2-RELATED"/>
    <property type="match status" value="1"/>
</dbReference>
<evidence type="ECO:0000313" key="5">
    <source>
        <dbReference type="EMBL" id="KKW69371.1"/>
    </source>
</evidence>
<dbReference type="AlphaFoldDB" id="A0A0U1Q3N5"/>
<dbReference type="PATRIC" id="fig|1610491.3.peg.65"/>
<dbReference type="EMBL" id="LBNQ01000005">
    <property type="protein sequence ID" value="KKW69371.1"/>
    <property type="molecule type" value="Genomic_DNA"/>
</dbReference>
<dbReference type="GO" id="GO:0005737">
    <property type="term" value="C:cytoplasm"/>
    <property type="evidence" value="ECO:0007669"/>
    <property type="project" value="UniProtKB-SubCell"/>
</dbReference>
<dbReference type="FunFam" id="3.40.109.10:FF:000001">
    <property type="entry name" value="Nitroreductase family"/>
    <property type="match status" value="1"/>
</dbReference>
<protein>
    <submittedName>
        <fullName evidence="5">Nitroreductase</fullName>
    </submittedName>
</protein>
<comment type="caution">
    <text evidence="5">The sequence shown here is derived from an EMBL/GenBank/DDBJ whole genome shotgun (WGS) entry which is preliminary data.</text>
</comment>
<evidence type="ECO:0000256" key="3">
    <source>
        <dbReference type="ARBA" id="ARBA00023002"/>
    </source>
</evidence>
<name>A0A0U1Q3N5_9BURK</name>
<organism evidence="5 6">
    <name type="scientific">Lampropedia cohaerens</name>
    <dbReference type="NCBI Taxonomy" id="1610491"/>
    <lineage>
        <taxon>Bacteria</taxon>
        <taxon>Pseudomonadati</taxon>
        <taxon>Pseudomonadota</taxon>
        <taxon>Betaproteobacteria</taxon>
        <taxon>Burkholderiales</taxon>
        <taxon>Comamonadaceae</taxon>
        <taxon>Lampropedia</taxon>
    </lineage>
</organism>
<evidence type="ECO:0000313" key="6">
    <source>
        <dbReference type="Proteomes" id="UP000050580"/>
    </source>
</evidence>
<evidence type="ECO:0000259" key="4">
    <source>
        <dbReference type="Pfam" id="PF00881"/>
    </source>
</evidence>
<dbReference type="SUPFAM" id="SSF55469">
    <property type="entry name" value="FMN-dependent nitroreductase-like"/>
    <property type="match status" value="1"/>
</dbReference>
<reference evidence="5 6" key="1">
    <citation type="submission" date="2015-05" db="EMBL/GenBank/DDBJ databases">
        <title>Draft genome sequence of Lampropedia sp. CT6, isolated from the microbial mat of a hot water spring, located at Manikaran, India.</title>
        <authorList>
            <person name="Tripathi C."/>
            <person name="Rani P."/>
            <person name="Mahato N.K."/>
            <person name="Lal R."/>
        </authorList>
    </citation>
    <scope>NUCLEOTIDE SEQUENCE [LARGE SCALE GENOMIC DNA]</scope>
    <source>
        <strain evidence="5 6">CT6</strain>
    </source>
</reference>
<sequence>MNQALELFAKRRTQYALGKNVSLPQSEIEQIIKQAVRLAPSSFNSQSSRAVILFGAESVKFWDATREILRGVTPADKFDSTSKKMDSFAAGVGTVLFFEDQDTIKKLQADFPLYADAFPKFAEHSAGMAQFAVWTALAAAGIGASLQHYSPLVDEMVQKTWNVPANWQLSAQMPFGSNEAPFGDKSFIDDSIRFKTFAG</sequence>
<dbReference type="OrthoDB" id="9810617at2"/>
<dbReference type="GO" id="GO:0016491">
    <property type="term" value="F:oxidoreductase activity"/>
    <property type="evidence" value="ECO:0007669"/>
    <property type="project" value="UniProtKB-KW"/>
</dbReference>
<keyword evidence="6" id="KW-1185">Reference proteome</keyword>
<proteinExistence type="predicted"/>
<gene>
    <name evidence="5" type="ORF">AAV94_00315</name>
</gene>
<evidence type="ECO:0000256" key="1">
    <source>
        <dbReference type="ARBA" id="ARBA00004496"/>
    </source>
</evidence>
<dbReference type="CDD" id="cd02140">
    <property type="entry name" value="Frm2-like"/>
    <property type="match status" value="1"/>
</dbReference>
<dbReference type="Pfam" id="PF00881">
    <property type="entry name" value="Nitroreductase"/>
    <property type="match status" value="1"/>
</dbReference>
<keyword evidence="3" id="KW-0560">Oxidoreductase</keyword>
<dbReference type="InterPro" id="IPR029479">
    <property type="entry name" value="Nitroreductase"/>
</dbReference>
<dbReference type="InterPro" id="IPR033877">
    <property type="entry name" value="Frm2/Hbn1"/>
</dbReference>